<keyword evidence="3" id="KW-1185">Reference proteome</keyword>
<sequence>MAASIADLGKENPKYKNSLEEWRTKNYKKQQKHKASHCRQCNNKSLFYHYIYDKRTKKIEQTSSNATDPENQLVFCNQDSTTTNRRRIKAKEKEAQEAAGQLFDNLIADIQAGKDISRRNKPNSDTANNDLDEKTNDPADHHHSPTTPSGPTNNPEDNSGNGDDSSPTSPPSNGDSPTSSFTPNKPTGNDQEEKCGICDQTFTDAEEHGRENPQCQAFCEACEKILNQGQTVDYSSVATSERVDIDNLVLPIEAKENLKELRKQLGLYQDTTRDNPDEEKSSGGLNTQGKIGVSILSVGVCHLPANSWGIVFISLYPTELVIKKKEIETSSGDDSEEIDQELKELESSEDKPLIVYRGILEPNGENDQERFYRCRLKRKKEEEPKPEGKSSG</sequence>
<dbReference type="EMBL" id="CAJVPZ010000022">
    <property type="protein sequence ID" value="CAG8449675.1"/>
    <property type="molecule type" value="Genomic_DNA"/>
</dbReference>
<feature type="compositionally biased region" description="Low complexity" evidence="1">
    <location>
        <begin position="145"/>
        <end position="155"/>
    </location>
</feature>
<dbReference type="Proteomes" id="UP000789396">
    <property type="component" value="Unassembled WGS sequence"/>
</dbReference>
<feature type="compositionally biased region" description="Polar residues" evidence="1">
    <location>
        <begin position="61"/>
        <end position="83"/>
    </location>
</feature>
<evidence type="ECO:0000313" key="3">
    <source>
        <dbReference type="Proteomes" id="UP000789396"/>
    </source>
</evidence>
<dbReference type="AlphaFoldDB" id="A0A9N8VBB4"/>
<evidence type="ECO:0000313" key="2">
    <source>
        <dbReference type="EMBL" id="CAG8449675.1"/>
    </source>
</evidence>
<organism evidence="2 3">
    <name type="scientific">Racocetra fulgida</name>
    <dbReference type="NCBI Taxonomy" id="60492"/>
    <lineage>
        <taxon>Eukaryota</taxon>
        <taxon>Fungi</taxon>
        <taxon>Fungi incertae sedis</taxon>
        <taxon>Mucoromycota</taxon>
        <taxon>Glomeromycotina</taxon>
        <taxon>Glomeromycetes</taxon>
        <taxon>Diversisporales</taxon>
        <taxon>Gigasporaceae</taxon>
        <taxon>Racocetra</taxon>
    </lineage>
</organism>
<proteinExistence type="predicted"/>
<gene>
    <name evidence="2" type="ORF">RFULGI_LOCUS161</name>
</gene>
<dbReference type="OrthoDB" id="10674878at2759"/>
<evidence type="ECO:0000256" key="1">
    <source>
        <dbReference type="SAM" id="MobiDB-lite"/>
    </source>
</evidence>
<protein>
    <submittedName>
        <fullName evidence="2">11235_t:CDS:1</fullName>
    </submittedName>
</protein>
<name>A0A9N8VBB4_9GLOM</name>
<comment type="caution">
    <text evidence="2">The sequence shown here is derived from an EMBL/GenBank/DDBJ whole genome shotgun (WGS) entry which is preliminary data.</text>
</comment>
<feature type="region of interest" description="Disordered" evidence="1">
    <location>
        <begin position="114"/>
        <end position="194"/>
    </location>
</feature>
<reference evidence="2" key="1">
    <citation type="submission" date="2021-06" db="EMBL/GenBank/DDBJ databases">
        <authorList>
            <person name="Kallberg Y."/>
            <person name="Tangrot J."/>
            <person name="Rosling A."/>
        </authorList>
    </citation>
    <scope>NUCLEOTIDE SEQUENCE</scope>
    <source>
        <strain evidence="2">IN212</strain>
    </source>
</reference>
<feature type="compositionally biased region" description="Polar residues" evidence="1">
    <location>
        <begin position="156"/>
        <end position="189"/>
    </location>
</feature>
<feature type="compositionally biased region" description="Basic and acidic residues" evidence="1">
    <location>
        <begin position="131"/>
        <end position="143"/>
    </location>
</feature>
<accession>A0A9N8VBB4</accession>
<feature type="region of interest" description="Disordered" evidence="1">
    <location>
        <begin position="61"/>
        <end position="93"/>
    </location>
</feature>